<accession>A0AAN7BWA3</accession>
<reference evidence="2" key="1">
    <citation type="journal article" date="2023" name="Mol. Phylogenet. Evol.">
        <title>Genome-scale phylogeny and comparative genomics of the fungal order Sordariales.</title>
        <authorList>
            <person name="Hensen N."/>
            <person name="Bonometti L."/>
            <person name="Westerberg I."/>
            <person name="Brannstrom I.O."/>
            <person name="Guillou S."/>
            <person name="Cros-Aarteil S."/>
            <person name="Calhoun S."/>
            <person name="Haridas S."/>
            <person name="Kuo A."/>
            <person name="Mondo S."/>
            <person name="Pangilinan J."/>
            <person name="Riley R."/>
            <person name="LaButti K."/>
            <person name="Andreopoulos B."/>
            <person name="Lipzen A."/>
            <person name="Chen C."/>
            <person name="Yan M."/>
            <person name="Daum C."/>
            <person name="Ng V."/>
            <person name="Clum A."/>
            <person name="Steindorff A."/>
            <person name="Ohm R.A."/>
            <person name="Martin F."/>
            <person name="Silar P."/>
            <person name="Natvig D.O."/>
            <person name="Lalanne C."/>
            <person name="Gautier V."/>
            <person name="Ament-Velasquez S.L."/>
            <person name="Kruys A."/>
            <person name="Hutchinson M.I."/>
            <person name="Powell A.J."/>
            <person name="Barry K."/>
            <person name="Miller A.N."/>
            <person name="Grigoriev I.V."/>
            <person name="Debuchy R."/>
            <person name="Gladieux P."/>
            <person name="Hiltunen Thoren M."/>
            <person name="Johannesson H."/>
        </authorList>
    </citation>
    <scope>NUCLEOTIDE SEQUENCE</scope>
    <source>
        <strain evidence="2">CBS 990.96</strain>
    </source>
</reference>
<gene>
    <name evidence="2" type="ORF">QBC38DRAFT_33755</name>
</gene>
<keyword evidence="1" id="KW-0732">Signal</keyword>
<organism evidence="2 3">
    <name type="scientific">Podospora fimiseda</name>
    <dbReference type="NCBI Taxonomy" id="252190"/>
    <lineage>
        <taxon>Eukaryota</taxon>
        <taxon>Fungi</taxon>
        <taxon>Dikarya</taxon>
        <taxon>Ascomycota</taxon>
        <taxon>Pezizomycotina</taxon>
        <taxon>Sordariomycetes</taxon>
        <taxon>Sordariomycetidae</taxon>
        <taxon>Sordariales</taxon>
        <taxon>Podosporaceae</taxon>
        <taxon>Podospora</taxon>
    </lineage>
</organism>
<feature type="chain" id="PRO_5042904948" evidence="1">
    <location>
        <begin position="20"/>
        <end position="140"/>
    </location>
</feature>
<comment type="caution">
    <text evidence="2">The sequence shown here is derived from an EMBL/GenBank/DDBJ whole genome shotgun (WGS) entry which is preliminary data.</text>
</comment>
<evidence type="ECO:0000313" key="3">
    <source>
        <dbReference type="Proteomes" id="UP001301958"/>
    </source>
</evidence>
<sequence length="140" mass="13924">MQFKNIIAVLAAGLSVAYAEEDITTTETSTLTQTQTVTITQCNPTNTACPNYSPSTSTVATTTSTVTSWSFPLSNGTATVGPTGSVGFTTKPIITQTTVVEVPGETGPATTGVPTAGAGGLFVQPALLLGALGAAAALLA</sequence>
<proteinExistence type="predicted"/>
<keyword evidence="3" id="KW-1185">Reference proteome</keyword>
<dbReference type="Proteomes" id="UP001301958">
    <property type="component" value="Unassembled WGS sequence"/>
</dbReference>
<reference evidence="2" key="2">
    <citation type="submission" date="2023-05" db="EMBL/GenBank/DDBJ databases">
        <authorList>
            <consortium name="Lawrence Berkeley National Laboratory"/>
            <person name="Steindorff A."/>
            <person name="Hensen N."/>
            <person name="Bonometti L."/>
            <person name="Westerberg I."/>
            <person name="Brannstrom I.O."/>
            <person name="Guillou S."/>
            <person name="Cros-Aarteil S."/>
            <person name="Calhoun S."/>
            <person name="Haridas S."/>
            <person name="Kuo A."/>
            <person name="Mondo S."/>
            <person name="Pangilinan J."/>
            <person name="Riley R."/>
            <person name="Labutti K."/>
            <person name="Andreopoulos B."/>
            <person name="Lipzen A."/>
            <person name="Chen C."/>
            <person name="Yanf M."/>
            <person name="Daum C."/>
            <person name="Ng V."/>
            <person name="Clum A."/>
            <person name="Ohm R."/>
            <person name="Martin F."/>
            <person name="Silar P."/>
            <person name="Natvig D."/>
            <person name="Lalanne C."/>
            <person name="Gautier V."/>
            <person name="Ament-Velasquez S.L."/>
            <person name="Kruys A."/>
            <person name="Hutchinson M.I."/>
            <person name="Powell A.J."/>
            <person name="Barry K."/>
            <person name="Miller A.N."/>
            <person name="Grigoriev I.V."/>
            <person name="Debuchy R."/>
            <person name="Gladieux P."/>
            <person name="Thoren M.H."/>
            <person name="Johannesson H."/>
        </authorList>
    </citation>
    <scope>NUCLEOTIDE SEQUENCE</scope>
    <source>
        <strain evidence="2">CBS 990.96</strain>
    </source>
</reference>
<name>A0AAN7BWA3_9PEZI</name>
<dbReference type="AlphaFoldDB" id="A0AAN7BWA3"/>
<protein>
    <submittedName>
        <fullName evidence="2">Uncharacterized protein</fullName>
    </submittedName>
</protein>
<evidence type="ECO:0000256" key="1">
    <source>
        <dbReference type="SAM" id="SignalP"/>
    </source>
</evidence>
<evidence type="ECO:0000313" key="2">
    <source>
        <dbReference type="EMBL" id="KAK4230607.1"/>
    </source>
</evidence>
<dbReference type="EMBL" id="MU865298">
    <property type="protein sequence ID" value="KAK4230607.1"/>
    <property type="molecule type" value="Genomic_DNA"/>
</dbReference>
<feature type="signal peptide" evidence="1">
    <location>
        <begin position="1"/>
        <end position="19"/>
    </location>
</feature>